<dbReference type="AlphaFoldDB" id="A0AAV5RFI4"/>
<dbReference type="InterPro" id="IPR001698">
    <property type="entry name" value="CAPZB"/>
</dbReference>
<keyword evidence="5 9" id="KW-0963">Cytoplasm</keyword>
<dbReference type="Gene3D" id="1.20.58.570">
    <property type="match status" value="1"/>
</dbReference>
<organism evidence="10 11">
    <name type="scientific">Starmerella bacillaris</name>
    <name type="common">Yeast</name>
    <name type="synonym">Candida zemplinina</name>
    <dbReference type="NCBI Taxonomy" id="1247836"/>
    <lineage>
        <taxon>Eukaryota</taxon>
        <taxon>Fungi</taxon>
        <taxon>Dikarya</taxon>
        <taxon>Ascomycota</taxon>
        <taxon>Saccharomycotina</taxon>
        <taxon>Dipodascomycetes</taxon>
        <taxon>Dipodascales</taxon>
        <taxon>Trichomonascaceae</taxon>
        <taxon>Starmerella</taxon>
    </lineage>
</organism>
<dbReference type="GO" id="GO:0051015">
    <property type="term" value="F:actin filament binding"/>
    <property type="evidence" value="ECO:0007669"/>
    <property type="project" value="TreeGrafter"/>
</dbReference>
<dbReference type="GO" id="GO:0030036">
    <property type="term" value="P:actin cytoskeleton organization"/>
    <property type="evidence" value="ECO:0007669"/>
    <property type="project" value="InterPro"/>
</dbReference>
<dbReference type="GO" id="GO:0008290">
    <property type="term" value="C:F-actin capping protein complex"/>
    <property type="evidence" value="ECO:0007669"/>
    <property type="project" value="UniProtKB-UniRule"/>
</dbReference>
<reference evidence="10 11" key="1">
    <citation type="journal article" date="2023" name="Elife">
        <title>Identification of key yeast species and microbe-microbe interactions impacting larval growth of Drosophila in the wild.</title>
        <authorList>
            <person name="Mure A."/>
            <person name="Sugiura Y."/>
            <person name="Maeda R."/>
            <person name="Honda K."/>
            <person name="Sakurai N."/>
            <person name="Takahashi Y."/>
            <person name="Watada M."/>
            <person name="Katoh T."/>
            <person name="Gotoh A."/>
            <person name="Gotoh Y."/>
            <person name="Taniguchi I."/>
            <person name="Nakamura K."/>
            <person name="Hayashi T."/>
            <person name="Katayama T."/>
            <person name="Uemura T."/>
            <person name="Hattori Y."/>
        </authorList>
    </citation>
    <scope>NUCLEOTIDE SEQUENCE [LARGE SCALE GENOMIC DNA]</scope>
    <source>
        <strain evidence="10 11">SB-73</strain>
    </source>
</reference>
<comment type="function">
    <text evidence="8 9">F-actin-capping proteins bind in a Ca(2+)-independent manner to the fast growing ends of actin filaments (barbed end) thereby blocking the exchange of subunits at these ends. Unlike other capping proteins (such as gelsolin and severin), these proteins do not sever actin filaments.</text>
</comment>
<dbReference type="PROSITE" id="PS00231">
    <property type="entry name" value="F_ACTIN_CAPPING_BETA"/>
    <property type="match status" value="1"/>
</dbReference>
<dbReference type="SUPFAM" id="SSF90096">
    <property type="entry name" value="Subunits of heterodimeric actin filament capping protein Capz"/>
    <property type="match status" value="1"/>
</dbReference>
<evidence type="ECO:0000256" key="6">
    <source>
        <dbReference type="ARBA" id="ARBA00023203"/>
    </source>
</evidence>
<dbReference type="GO" id="GO:0051016">
    <property type="term" value="P:barbed-end actin filament capping"/>
    <property type="evidence" value="ECO:0007669"/>
    <property type="project" value="UniProtKB-UniRule"/>
</dbReference>
<evidence type="ECO:0000256" key="5">
    <source>
        <dbReference type="ARBA" id="ARBA00022490"/>
    </source>
</evidence>
<dbReference type="FunFam" id="1.20.58.570:FF:000001">
    <property type="entry name" value="F-actin-capping protein subunit beta"/>
    <property type="match status" value="1"/>
</dbReference>
<gene>
    <name evidence="10" type="ORF">DASB73_003490</name>
</gene>
<dbReference type="GO" id="GO:0000902">
    <property type="term" value="P:cell morphogenesis"/>
    <property type="evidence" value="ECO:0007669"/>
    <property type="project" value="TreeGrafter"/>
</dbReference>
<dbReference type="PANTHER" id="PTHR10619">
    <property type="entry name" value="F-ACTIN-CAPPING PROTEIN SUBUNIT BETA"/>
    <property type="match status" value="1"/>
</dbReference>
<proteinExistence type="inferred from homology"/>
<evidence type="ECO:0000256" key="8">
    <source>
        <dbReference type="ARBA" id="ARBA00025389"/>
    </source>
</evidence>
<comment type="subcellular location">
    <subcellularLocation>
        <location evidence="1 9">Cytoplasm</location>
        <location evidence="1 9">Cytoskeleton</location>
    </subcellularLocation>
</comment>
<keyword evidence="6 9" id="KW-0009">Actin-binding</keyword>
<dbReference type="Gene3D" id="3.90.1150.210">
    <property type="entry name" value="F-actin capping protein, beta subunit"/>
    <property type="match status" value="1"/>
</dbReference>
<keyword evidence="11" id="KW-1185">Reference proteome</keyword>
<evidence type="ECO:0000256" key="4">
    <source>
        <dbReference type="ARBA" id="ARBA00022467"/>
    </source>
</evidence>
<name>A0AAV5RFI4_STABA</name>
<dbReference type="InterPro" id="IPR043175">
    <property type="entry name" value="CAPZB_N"/>
</dbReference>
<protein>
    <recommendedName>
        <fullName evidence="3 9">F-actin-capping protein subunit beta</fullName>
    </recommendedName>
</protein>
<dbReference type="InterPro" id="IPR037282">
    <property type="entry name" value="CapZ_alpha/beta"/>
</dbReference>
<evidence type="ECO:0000313" key="11">
    <source>
        <dbReference type="Proteomes" id="UP001362899"/>
    </source>
</evidence>
<dbReference type="InterPro" id="IPR042276">
    <property type="entry name" value="CapZ_alpha/beta_2"/>
</dbReference>
<evidence type="ECO:0000256" key="9">
    <source>
        <dbReference type="RuleBase" id="RU365078"/>
    </source>
</evidence>
<evidence type="ECO:0000256" key="1">
    <source>
        <dbReference type="ARBA" id="ARBA00004245"/>
    </source>
</evidence>
<keyword evidence="4 9" id="KW-0117">Actin capping</keyword>
<accession>A0AAV5RFI4</accession>
<dbReference type="InterPro" id="IPR019771">
    <property type="entry name" value="F-actin_capping_bsu_CS"/>
</dbReference>
<comment type="caution">
    <text evidence="10">The sequence shown here is derived from an EMBL/GenBank/DDBJ whole genome shotgun (WGS) entry which is preliminary data.</text>
</comment>
<dbReference type="Pfam" id="PF01115">
    <property type="entry name" value="F_actin_cap_B"/>
    <property type="match status" value="1"/>
</dbReference>
<evidence type="ECO:0000256" key="2">
    <source>
        <dbReference type="ARBA" id="ARBA00006039"/>
    </source>
</evidence>
<dbReference type="GO" id="GO:0030479">
    <property type="term" value="C:actin cortical patch"/>
    <property type="evidence" value="ECO:0007669"/>
    <property type="project" value="TreeGrafter"/>
</dbReference>
<evidence type="ECO:0000256" key="7">
    <source>
        <dbReference type="ARBA" id="ARBA00023212"/>
    </source>
</evidence>
<evidence type="ECO:0000313" key="10">
    <source>
        <dbReference type="EMBL" id="GMM49391.1"/>
    </source>
</evidence>
<comment type="similarity">
    <text evidence="2 9">Belongs to the F-actin-capping protein beta subunit family.</text>
</comment>
<dbReference type="Proteomes" id="UP001362899">
    <property type="component" value="Unassembled WGS sequence"/>
</dbReference>
<dbReference type="PRINTS" id="PR00192">
    <property type="entry name" value="FACTINCAPB"/>
</dbReference>
<evidence type="ECO:0000256" key="3">
    <source>
        <dbReference type="ARBA" id="ARBA00021859"/>
    </source>
</evidence>
<keyword evidence="7 9" id="KW-0206">Cytoskeleton</keyword>
<dbReference type="PANTHER" id="PTHR10619:SF0">
    <property type="entry name" value="F-ACTIN-CAPPING PROTEIN SUBUNIT BETA ISOFORMS 1 AND 2"/>
    <property type="match status" value="1"/>
</dbReference>
<dbReference type="EMBL" id="BTGC01000001">
    <property type="protein sequence ID" value="GMM49391.1"/>
    <property type="molecule type" value="Genomic_DNA"/>
</dbReference>
<sequence length="266" mass="30228">MSDSEQQQLDAALDLLRRTDPRNVASNLALICRMNQPIAEELLSTVDQPLQVNTDLDNNKKYLCCDYNRDGDSYRSPHSNKYFPAIDDPIEISDKIRQLEVTLNAAFDTYRELYFEGGLSSCYLWDQEDGDNFAGVVLLQKVMKQSQWDSIHVLEVESVSGKEYSYKLSSTVILDIGHNSTKLGGSLTRQAEKKANVFEPQDHIANIGAFVEEMENRMRALLHEVYFGKTRDIIGDIRSIENLKEVRADEERKREIASGLGSRQAL</sequence>
<comment type="subunit">
    <text evidence="9">Heterodimer of an alpha and a beta subunit.</text>
</comment>